<evidence type="ECO:0000313" key="1">
    <source>
        <dbReference type="EMBL" id="KAK7058091.1"/>
    </source>
</evidence>
<dbReference type="AlphaFoldDB" id="A0AAW0E1T3"/>
<dbReference type="Proteomes" id="UP001362999">
    <property type="component" value="Unassembled WGS sequence"/>
</dbReference>
<accession>A0AAW0E1T3</accession>
<proteinExistence type="predicted"/>
<evidence type="ECO:0000313" key="2">
    <source>
        <dbReference type="Proteomes" id="UP001362999"/>
    </source>
</evidence>
<dbReference type="EMBL" id="JAWWNJ010000004">
    <property type="protein sequence ID" value="KAK7058091.1"/>
    <property type="molecule type" value="Genomic_DNA"/>
</dbReference>
<comment type="caution">
    <text evidence="1">The sequence shown here is derived from an EMBL/GenBank/DDBJ whole genome shotgun (WGS) entry which is preliminary data.</text>
</comment>
<gene>
    <name evidence="1" type="ORF">R3P38DRAFT_2760210</name>
</gene>
<organism evidence="1 2">
    <name type="scientific">Favolaschia claudopus</name>
    <dbReference type="NCBI Taxonomy" id="2862362"/>
    <lineage>
        <taxon>Eukaryota</taxon>
        <taxon>Fungi</taxon>
        <taxon>Dikarya</taxon>
        <taxon>Basidiomycota</taxon>
        <taxon>Agaricomycotina</taxon>
        <taxon>Agaricomycetes</taxon>
        <taxon>Agaricomycetidae</taxon>
        <taxon>Agaricales</taxon>
        <taxon>Marasmiineae</taxon>
        <taxon>Mycenaceae</taxon>
        <taxon>Favolaschia</taxon>
    </lineage>
</organism>
<protein>
    <submittedName>
        <fullName evidence="1">Uncharacterized protein</fullName>
    </submittedName>
</protein>
<reference evidence="1 2" key="1">
    <citation type="journal article" date="2024" name="J Genomics">
        <title>Draft genome sequencing and assembly of Favolaschia claudopus CIRM-BRFM 2984 isolated from oak limbs.</title>
        <authorList>
            <person name="Navarro D."/>
            <person name="Drula E."/>
            <person name="Chaduli D."/>
            <person name="Cazenave R."/>
            <person name="Ahrendt S."/>
            <person name="Wang J."/>
            <person name="Lipzen A."/>
            <person name="Daum C."/>
            <person name="Barry K."/>
            <person name="Grigoriev I.V."/>
            <person name="Favel A."/>
            <person name="Rosso M.N."/>
            <person name="Martin F."/>
        </authorList>
    </citation>
    <scope>NUCLEOTIDE SEQUENCE [LARGE SCALE GENOMIC DNA]</scope>
    <source>
        <strain evidence="1 2">CIRM-BRFM 2984</strain>
    </source>
</reference>
<sequence length="120" mass="13235">MLSLRFRDTQVILNLLHGGMLDFNHQTPDVATPSSTRIVATPTPAKAVPAPRAAGRSAGARAHLDLTEHHRRELENPILAQIVRVEERDYLPPGVVACILIAELERLWIGTLVLPWVVVP</sequence>
<name>A0AAW0E1T3_9AGAR</name>
<keyword evidence="2" id="KW-1185">Reference proteome</keyword>